<keyword evidence="3 7" id="KW-0812">Transmembrane</keyword>
<reference evidence="9 10" key="1">
    <citation type="submission" date="2016-08" db="EMBL/GenBank/DDBJ databases">
        <title>A Parts List for Fungal Cellulosomes Revealed by Comparative Genomics.</title>
        <authorList>
            <consortium name="DOE Joint Genome Institute"/>
            <person name="Haitjema C.H."/>
            <person name="Gilmore S.P."/>
            <person name="Henske J.K."/>
            <person name="Solomon K.V."/>
            <person name="De Groot R."/>
            <person name="Kuo A."/>
            <person name="Mondo S.J."/>
            <person name="Salamov A.A."/>
            <person name="Labutti K."/>
            <person name="Zhao Z."/>
            <person name="Chiniquy J."/>
            <person name="Barry K."/>
            <person name="Brewer H.M."/>
            <person name="Purvine S.O."/>
            <person name="Wright A.T."/>
            <person name="Boxma B."/>
            <person name="Van Alen T."/>
            <person name="Hackstein J.H."/>
            <person name="Baker S.E."/>
            <person name="Grigoriev I.V."/>
            <person name="O'Malley M.A."/>
        </authorList>
    </citation>
    <scope>NUCLEOTIDE SEQUENCE [LARGE SCALE GENOMIC DNA]</scope>
    <source>
        <strain evidence="9 10">G1</strain>
    </source>
</reference>
<feature type="transmembrane region" description="Helical" evidence="7">
    <location>
        <begin position="272"/>
        <end position="293"/>
    </location>
</feature>
<feature type="domain" description="Peptidase S54 rhomboid" evidence="8">
    <location>
        <begin position="229"/>
        <end position="399"/>
    </location>
</feature>
<dbReference type="InterPro" id="IPR050925">
    <property type="entry name" value="Rhomboid_protease_S54"/>
</dbReference>
<dbReference type="AlphaFoldDB" id="A0A1Y2AJC2"/>
<dbReference type="GO" id="GO:0016020">
    <property type="term" value="C:membrane"/>
    <property type="evidence" value="ECO:0007669"/>
    <property type="project" value="UniProtKB-SubCell"/>
</dbReference>
<evidence type="ECO:0000313" key="10">
    <source>
        <dbReference type="Proteomes" id="UP000193920"/>
    </source>
</evidence>
<evidence type="ECO:0000256" key="4">
    <source>
        <dbReference type="ARBA" id="ARBA00022801"/>
    </source>
</evidence>
<keyword evidence="4" id="KW-0378">Hydrolase</keyword>
<evidence type="ECO:0000256" key="1">
    <source>
        <dbReference type="ARBA" id="ARBA00004141"/>
    </source>
</evidence>
<evidence type="ECO:0000256" key="7">
    <source>
        <dbReference type="SAM" id="Phobius"/>
    </source>
</evidence>
<name>A0A1Y2AJC2_9FUNG</name>
<dbReference type="SUPFAM" id="SSF144091">
    <property type="entry name" value="Rhomboid-like"/>
    <property type="match status" value="1"/>
</dbReference>
<comment type="subcellular location">
    <subcellularLocation>
        <location evidence="1">Membrane</location>
        <topology evidence="1">Multi-pass membrane protein</topology>
    </subcellularLocation>
</comment>
<dbReference type="InterPro" id="IPR022764">
    <property type="entry name" value="Peptidase_S54_rhomboid_dom"/>
</dbReference>
<evidence type="ECO:0000313" key="9">
    <source>
        <dbReference type="EMBL" id="ORY22673.1"/>
    </source>
</evidence>
<dbReference type="PANTHER" id="PTHR43731:SF14">
    <property type="entry name" value="PRESENILIN-ASSOCIATED RHOMBOID-LIKE PROTEIN, MITOCHONDRIAL"/>
    <property type="match status" value="1"/>
</dbReference>
<keyword evidence="10" id="KW-1185">Reference proteome</keyword>
<evidence type="ECO:0000259" key="8">
    <source>
        <dbReference type="Pfam" id="PF01694"/>
    </source>
</evidence>
<evidence type="ECO:0000256" key="6">
    <source>
        <dbReference type="ARBA" id="ARBA00023136"/>
    </source>
</evidence>
<comment type="similarity">
    <text evidence="2">Belongs to the peptidase S54 family.</text>
</comment>
<protein>
    <submittedName>
        <fullName evidence="9">Rhomboid-domain-containing protein</fullName>
    </submittedName>
</protein>
<feature type="transmembrane region" description="Helical" evidence="7">
    <location>
        <begin position="348"/>
        <end position="369"/>
    </location>
</feature>
<feature type="transmembrane region" description="Helical" evidence="7">
    <location>
        <begin position="381"/>
        <end position="397"/>
    </location>
</feature>
<dbReference type="Gene3D" id="1.20.1540.10">
    <property type="entry name" value="Rhomboid-like"/>
    <property type="match status" value="1"/>
</dbReference>
<dbReference type="Proteomes" id="UP000193920">
    <property type="component" value="Unassembled WGS sequence"/>
</dbReference>
<gene>
    <name evidence="9" type="ORF">LY90DRAFT_707094</name>
</gene>
<keyword evidence="6 7" id="KW-0472">Membrane</keyword>
<dbReference type="OrthoDB" id="418595at2759"/>
<evidence type="ECO:0000256" key="5">
    <source>
        <dbReference type="ARBA" id="ARBA00022989"/>
    </source>
</evidence>
<feature type="transmembrane region" description="Helical" evidence="7">
    <location>
        <begin position="180"/>
        <end position="199"/>
    </location>
</feature>
<organism evidence="9 10">
    <name type="scientific">Neocallimastix californiae</name>
    <dbReference type="NCBI Taxonomy" id="1754190"/>
    <lineage>
        <taxon>Eukaryota</taxon>
        <taxon>Fungi</taxon>
        <taxon>Fungi incertae sedis</taxon>
        <taxon>Chytridiomycota</taxon>
        <taxon>Chytridiomycota incertae sedis</taxon>
        <taxon>Neocallimastigomycetes</taxon>
        <taxon>Neocallimastigales</taxon>
        <taxon>Neocallimastigaceae</taxon>
        <taxon>Neocallimastix</taxon>
    </lineage>
</organism>
<sequence length="406" mass="47335">MSSLSNIMLNASFYSHNITISNIKLVNPNILLNNSKLKCNKRNLCTLTSFKNDLSINRSINNKNNILYTGINTNIQLRNLNQAFSSSCNNLFLNNFNRKDNHGNVNNGFILLDEDEINIQQLGNLFRGFFIYNKNNSHNKRQANYYYNNNPYHSKKHNNRNKKKRKRLIFKNFHLNNRNVFYFLLGLNVVVFAAWQYAIEQAQSYNNYKYYRFMEDNFCVSWDRVVKKKHWWTLLTSAFSHQEKMHFIMNMLVFNSFASPVIRALGPENFLALYLFTGVCSSLSHITFNHFLLPKMNKETMEESFFDFFFPQQNKAIYDSISSLGASGAIMGINTLFACLYPHSIIQYGMFLPLPAWLGMSLYTIMDIYRTATMTNGRIDTAGHVGGALSGLLFYIIKIRPYIQKW</sequence>
<comment type="caution">
    <text evidence="9">The sequence shown here is derived from an EMBL/GenBank/DDBJ whole genome shotgun (WGS) entry which is preliminary data.</text>
</comment>
<dbReference type="STRING" id="1754190.A0A1Y2AJC2"/>
<dbReference type="GO" id="GO:0004252">
    <property type="term" value="F:serine-type endopeptidase activity"/>
    <property type="evidence" value="ECO:0007669"/>
    <property type="project" value="InterPro"/>
</dbReference>
<dbReference type="PANTHER" id="PTHR43731">
    <property type="entry name" value="RHOMBOID PROTEASE"/>
    <property type="match status" value="1"/>
</dbReference>
<accession>A0A1Y2AJC2</accession>
<dbReference type="EMBL" id="MCOG01000244">
    <property type="protein sequence ID" value="ORY22673.1"/>
    <property type="molecule type" value="Genomic_DNA"/>
</dbReference>
<evidence type="ECO:0000256" key="3">
    <source>
        <dbReference type="ARBA" id="ARBA00022692"/>
    </source>
</evidence>
<proteinExistence type="inferred from homology"/>
<keyword evidence="5 7" id="KW-1133">Transmembrane helix</keyword>
<dbReference type="Pfam" id="PF01694">
    <property type="entry name" value="Rhomboid"/>
    <property type="match status" value="1"/>
</dbReference>
<evidence type="ECO:0000256" key="2">
    <source>
        <dbReference type="ARBA" id="ARBA00009045"/>
    </source>
</evidence>
<dbReference type="InterPro" id="IPR035952">
    <property type="entry name" value="Rhomboid-like_sf"/>
</dbReference>